<dbReference type="Proteomes" id="UP001281147">
    <property type="component" value="Unassembled WGS sequence"/>
</dbReference>
<dbReference type="EMBL" id="JAUTXU010000010">
    <property type="protein sequence ID" value="KAK3723185.1"/>
    <property type="molecule type" value="Genomic_DNA"/>
</dbReference>
<proteinExistence type="predicted"/>
<keyword evidence="2" id="KW-1185">Reference proteome</keyword>
<comment type="caution">
    <text evidence="1">The sequence shown here is derived from an EMBL/GenBank/DDBJ whole genome shotgun (WGS) entry which is preliminary data.</text>
</comment>
<accession>A0ACC3NVU8</accession>
<evidence type="ECO:0000313" key="2">
    <source>
        <dbReference type="Proteomes" id="UP001281147"/>
    </source>
</evidence>
<organism evidence="1 2">
    <name type="scientific">Vermiconidia calcicola</name>
    <dbReference type="NCBI Taxonomy" id="1690605"/>
    <lineage>
        <taxon>Eukaryota</taxon>
        <taxon>Fungi</taxon>
        <taxon>Dikarya</taxon>
        <taxon>Ascomycota</taxon>
        <taxon>Pezizomycotina</taxon>
        <taxon>Dothideomycetes</taxon>
        <taxon>Dothideomycetidae</taxon>
        <taxon>Mycosphaerellales</taxon>
        <taxon>Extremaceae</taxon>
        <taxon>Vermiconidia</taxon>
    </lineage>
</organism>
<reference evidence="1" key="1">
    <citation type="submission" date="2023-07" db="EMBL/GenBank/DDBJ databases">
        <title>Black Yeasts Isolated from many extreme environments.</title>
        <authorList>
            <person name="Coleine C."/>
            <person name="Stajich J.E."/>
            <person name="Selbmann L."/>
        </authorList>
    </citation>
    <scope>NUCLEOTIDE SEQUENCE</scope>
    <source>
        <strain evidence="1">CCFEE 5714</strain>
    </source>
</reference>
<evidence type="ECO:0000313" key="1">
    <source>
        <dbReference type="EMBL" id="KAK3723185.1"/>
    </source>
</evidence>
<name>A0ACC3NVU8_9PEZI</name>
<gene>
    <name evidence="1" type="ORF">LTR37_001908</name>
</gene>
<protein>
    <submittedName>
        <fullName evidence="1">Uncharacterized protein</fullName>
    </submittedName>
</protein>
<sequence length="209" mass="23267">MGFFNSQPFKTWLLKRKRKNAGVSASKPNADNETSSSSSSEPKSHQQGRLDRPPAAQIQHSSRLLTLPAEIRNSIYEYALLEAGVLIVTAGLQQPPLLTACRQTRQETLELWYTRTTFEIVVVDCENTLIKAFANHTGRIRARYLSPSDLPWFNVGCIGAKNWANLVDWCEDTFDGHGSFMGMNRSGTPMATVVSVAQNTVLNAREYSS</sequence>